<proteinExistence type="predicted"/>
<name>A0A537JVQ6_9BACT</name>
<comment type="caution">
    <text evidence="2">The sequence shown here is derived from an EMBL/GenBank/DDBJ whole genome shotgun (WGS) entry which is preliminary data.</text>
</comment>
<evidence type="ECO:0000256" key="1">
    <source>
        <dbReference type="SAM" id="SignalP"/>
    </source>
</evidence>
<dbReference type="InterPro" id="IPR051200">
    <property type="entry name" value="Host-pathogen_enzymatic-act"/>
</dbReference>
<dbReference type="PANTHER" id="PTHR47197:SF3">
    <property type="entry name" value="DIHYDRO-HEME D1 DEHYDROGENASE"/>
    <property type="match status" value="1"/>
</dbReference>
<reference evidence="2 3" key="1">
    <citation type="journal article" date="2019" name="Nat. Microbiol.">
        <title>Mediterranean grassland soil C-N compound turnover is dependent on rainfall and depth, and is mediated by genomically divergent microorganisms.</title>
        <authorList>
            <person name="Diamond S."/>
            <person name="Andeer P.F."/>
            <person name="Li Z."/>
            <person name="Crits-Christoph A."/>
            <person name="Burstein D."/>
            <person name="Anantharaman K."/>
            <person name="Lane K.R."/>
            <person name="Thomas B.C."/>
            <person name="Pan C."/>
            <person name="Northen T.R."/>
            <person name="Banfield J.F."/>
        </authorList>
    </citation>
    <scope>NUCLEOTIDE SEQUENCE [LARGE SCALE GENOMIC DNA]</scope>
    <source>
        <strain evidence="2">NP_3</strain>
    </source>
</reference>
<dbReference type="Gene3D" id="2.130.10.10">
    <property type="entry name" value="YVTN repeat-like/Quinoprotein amine dehydrogenase"/>
    <property type="match status" value="2"/>
</dbReference>
<dbReference type="AlphaFoldDB" id="A0A537JVQ6"/>
<feature type="signal peptide" evidence="1">
    <location>
        <begin position="1"/>
        <end position="27"/>
    </location>
</feature>
<evidence type="ECO:0000313" key="2">
    <source>
        <dbReference type="EMBL" id="TMI87628.1"/>
    </source>
</evidence>
<sequence>MRPKVLFALIGTLVLSLSVLPFTGALAQSYHQVRLITVPNVPPQKGSFSYDIGWVDPGSHRYYLADRTNNAIDVVDTTSNTLVGMLAKGKFKGYTGKSDTSGPDGILAVPADHQLWVGDAPSLVKAVDMRSGAIVASISTGGKNRADELAYDPRDHLILVANDADDPPFLSFISTTGRKVVGKIPYPTATAGLEQPVWDPENGMFYQNVPATKENPGGQVDKIDPKTMKVAATYPVTECNPAGLALGPQQHFVVGCSGDAINEGAHAKTLILDADGNTVATITEVGGSDEVWYNPGDNRYYLAARSMTSNGMKDGKKTPVLGVIDAGSNKWIANLPTGTGAHSVAVDPGNNRVYVPTPEGIAVFAQ</sequence>
<dbReference type="SUPFAM" id="SSF51004">
    <property type="entry name" value="C-terminal (heme d1) domain of cytochrome cd1-nitrite reductase"/>
    <property type="match status" value="1"/>
</dbReference>
<dbReference type="Proteomes" id="UP000318509">
    <property type="component" value="Unassembled WGS sequence"/>
</dbReference>
<evidence type="ECO:0000313" key="3">
    <source>
        <dbReference type="Proteomes" id="UP000318509"/>
    </source>
</evidence>
<protein>
    <submittedName>
        <fullName evidence="2">Cytochrome C nitrite reductase</fullName>
    </submittedName>
</protein>
<dbReference type="EMBL" id="VBAK01000153">
    <property type="protein sequence ID" value="TMI87628.1"/>
    <property type="molecule type" value="Genomic_DNA"/>
</dbReference>
<keyword evidence="1" id="KW-0732">Signal</keyword>
<dbReference type="InterPro" id="IPR015943">
    <property type="entry name" value="WD40/YVTN_repeat-like_dom_sf"/>
</dbReference>
<organism evidence="2 3">
    <name type="scientific">Candidatus Segetimicrobium genomatis</name>
    <dbReference type="NCBI Taxonomy" id="2569760"/>
    <lineage>
        <taxon>Bacteria</taxon>
        <taxon>Bacillati</taxon>
        <taxon>Candidatus Sysuimicrobiota</taxon>
        <taxon>Candidatus Sysuimicrobiia</taxon>
        <taxon>Candidatus Sysuimicrobiales</taxon>
        <taxon>Candidatus Segetimicrobiaceae</taxon>
        <taxon>Candidatus Segetimicrobium</taxon>
    </lineage>
</organism>
<accession>A0A537JVQ6</accession>
<feature type="chain" id="PRO_5022084117" evidence="1">
    <location>
        <begin position="28"/>
        <end position="366"/>
    </location>
</feature>
<dbReference type="InterPro" id="IPR011048">
    <property type="entry name" value="Haem_d1_sf"/>
</dbReference>
<gene>
    <name evidence="2" type="ORF">E6H00_15125</name>
</gene>
<dbReference type="PANTHER" id="PTHR47197">
    <property type="entry name" value="PROTEIN NIRF"/>
    <property type="match status" value="1"/>
</dbReference>